<feature type="transmembrane region" description="Helical" evidence="6">
    <location>
        <begin position="6"/>
        <end position="29"/>
    </location>
</feature>
<evidence type="ECO:0000256" key="5">
    <source>
        <dbReference type="ARBA" id="ARBA00030497"/>
    </source>
</evidence>
<keyword evidence="8" id="KW-1185">Reference proteome</keyword>
<keyword evidence="6" id="KW-1133">Transmembrane helix</keyword>
<keyword evidence="4" id="KW-0456">Lyase</keyword>
<evidence type="ECO:0000256" key="3">
    <source>
        <dbReference type="ARBA" id="ARBA00013252"/>
    </source>
</evidence>
<name>A0A2Z7CVC6_9LAMI</name>
<evidence type="ECO:0000256" key="1">
    <source>
        <dbReference type="ARBA" id="ARBA00001554"/>
    </source>
</evidence>
<dbReference type="EMBL" id="KQ992022">
    <property type="protein sequence ID" value="KZV51060.1"/>
    <property type="molecule type" value="Genomic_DNA"/>
</dbReference>
<keyword evidence="6" id="KW-0812">Transmembrane</keyword>
<proteinExistence type="inferred from homology"/>
<sequence>MLVIFVYLLCLNWISYFLSYFQVPGWILVHEGDKWKLHQSWKVKTFVKGMEFLRLVADVAEAEGHHPDLHLIGWNNVEIDIWTHAVGGLTENDFILAAKISKLNLHHLLRITPTNK</sequence>
<dbReference type="InterPro" id="IPR001533">
    <property type="entry name" value="Pterin_deHydtase"/>
</dbReference>
<evidence type="ECO:0000313" key="7">
    <source>
        <dbReference type="EMBL" id="KZV51060.1"/>
    </source>
</evidence>
<keyword evidence="6" id="KW-0472">Membrane</keyword>
<dbReference type="GO" id="GO:0005739">
    <property type="term" value="C:mitochondrion"/>
    <property type="evidence" value="ECO:0007669"/>
    <property type="project" value="TreeGrafter"/>
</dbReference>
<evidence type="ECO:0000256" key="4">
    <source>
        <dbReference type="ARBA" id="ARBA00023239"/>
    </source>
</evidence>
<dbReference type="GO" id="GO:0006729">
    <property type="term" value="P:tetrahydrobiopterin biosynthetic process"/>
    <property type="evidence" value="ECO:0007669"/>
    <property type="project" value="InterPro"/>
</dbReference>
<dbReference type="Gene3D" id="3.30.1360.20">
    <property type="entry name" value="Transcriptional coactivator/pterin dehydratase"/>
    <property type="match status" value="1"/>
</dbReference>
<dbReference type="OrthoDB" id="277398at2759"/>
<dbReference type="EC" id="4.2.1.96" evidence="3"/>
<organism evidence="7 8">
    <name type="scientific">Dorcoceras hygrometricum</name>
    <dbReference type="NCBI Taxonomy" id="472368"/>
    <lineage>
        <taxon>Eukaryota</taxon>
        <taxon>Viridiplantae</taxon>
        <taxon>Streptophyta</taxon>
        <taxon>Embryophyta</taxon>
        <taxon>Tracheophyta</taxon>
        <taxon>Spermatophyta</taxon>
        <taxon>Magnoliopsida</taxon>
        <taxon>eudicotyledons</taxon>
        <taxon>Gunneridae</taxon>
        <taxon>Pentapetalae</taxon>
        <taxon>asterids</taxon>
        <taxon>lamiids</taxon>
        <taxon>Lamiales</taxon>
        <taxon>Gesneriaceae</taxon>
        <taxon>Didymocarpoideae</taxon>
        <taxon>Trichosporeae</taxon>
        <taxon>Loxocarpinae</taxon>
        <taxon>Dorcoceras</taxon>
    </lineage>
</organism>
<accession>A0A2Z7CVC6</accession>
<evidence type="ECO:0000313" key="8">
    <source>
        <dbReference type="Proteomes" id="UP000250235"/>
    </source>
</evidence>
<dbReference type="InterPro" id="IPR036428">
    <property type="entry name" value="PCD_sf"/>
</dbReference>
<dbReference type="Pfam" id="PF01329">
    <property type="entry name" value="Pterin_4a"/>
    <property type="match status" value="1"/>
</dbReference>
<comment type="similarity">
    <text evidence="2">Belongs to the pterin-4-alpha-carbinolamine dehydratase family.</text>
</comment>
<dbReference type="PANTHER" id="PTHR12599:SF0">
    <property type="entry name" value="PTERIN-4-ALPHA-CARBINOLAMINE DEHYDRATASE"/>
    <property type="match status" value="1"/>
</dbReference>
<dbReference type="GO" id="GO:0008124">
    <property type="term" value="F:4-alpha-hydroxytetrahydrobiopterin dehydratase activity"/>
    <property type="evidence" value="ECO:0007669"/>
    <property type="project" value="UniProtKB-EC"/>
</dbReference>
<gene>
    <name evidence="7" type="ORF">F511_01852</name>
</gene>
<dbReference type="AlphaFoldDB" id="A0A2Z7CVC6"/>
<dbReference type="Proteomes" id="UP000250235">
    <property type="component" value="Unassembled WGS sequence"/>
</dbReference>
<evidence type="ECO:0000256" key="6">
    <source>
        <dbReference type="SAM" id="Phobius"/>
    </source>
</evidence>
<evidence type="ECO:0000256" key="2">
    <source>
        <dbReference type="ARBA" id="ARBA00006472"/>
    </source>
</evidence>
<comment type="catalytic activity">
    <reaction evidence="1">
        <text>(4aS,6R)-4a-hydroxy-L-erythro-5,6,7,8-tetrahydrobiopterin = (6R)-L-erythro-6,7-dihydrobiopterin + H2O</text>
        <dbReference type="Rhea" id="RHEA:11920"/>
        <dbReference type="ChEBI" id="CHEBI:15377"/>
        <dbReference type="ChEBI" id="CHEBI:15642"/>
        <dbReference type="ChEBI" id="CHEBI:43120"/>
        <dbReference type="EC" id="4.2.1.96"/>
    </reaction>
</comment>
<dbReference type="SUPFAM" id="SSF55248">
    <property type="entry name" value="PCD-like"/>
    <property type="match status" value="1"/>
</dbReference>
<dbReference type="PANTHER" id="PTHR12599">
    <property type="entry name" value="PTERIN-4-ALPHA-CARBINOLAMINE DEHYDRATASE"/>
    <property type="match status" value="1"/>
</dbReference>
<protein>
    <recommendedName>
        <fullName evidence="3">4a-hydroxytetrahydrobiopterin dehydratase</fullName>
        <ecNumber evidence="3">4.2.1.96</ecNumber>
    </recommendedName>
    <alternativeName>
        <fullName evidence="5">4-alpha-hydroxy-tetrahydropterin dehydratase</fullName>
    </alternativeName>
</protein>
<reference evidence="7 8" key="1">
    <citation type="journal article" date="2015" name="Proc. Natl. Acad. Sci. U.S.A.">
        <title>The resurrection genome of Boea hygrometrica: A blueprint for survival of dehydration.</title>
        <authorList>
            <person name="Xiao L."/>
            <person name="Yang G."/>
            <person name="Zhang L."/>
            <person name="Yang X."/>
            <person name="Zhao S."/>
            <person name="Ji Z."/>
            <person name="Zhou Q."/>
            <person name="Hu M."/>
            <person name="Wang Y."/>
            <person name="Chen M."/>
            <person name="Xu Y."/>
            <person name="Jin H."/>
            <person name="Xiao X."/>
            <person name="Hu G."/>
            <person name="Bao F."/>
            <person name="Hu Y."/>
            <person name="Wan P."/>
            <person name="Li L."/>
            <person name="Deng X."/>
            <person name="Kuang T."/>
            <person name="Xiang C."/>
            <person name="Zhu J.K."/>
            <person name="Oliver M.J."/>
            <person name="He Y."/>
        </authorList>
    </citation>
    <scope>NUCLEOTIDE SEQUENCE [LARGE SCALE GENOMIC DNA]</scope>
    <source>
        <strain evidence="8">cv. XS01</strain>
    </source>
</reference>
<dbReference type="CDD" id="cd00913">
    <property type="entry name" value="PCD_DCoH_subfamily_a"/>
    <property type="match status" value="1"/>
</dbReference>